<feature type="compositionally biased region" description="Basic and acidic residues" evidence="15">
    <location>
        <begin position="589"/>
        <end position="627"/>
    </location>
</feature>
<dbReference type="PROSITE" id="PS50119">
    <property type="entry name" value="ZF_BBOX"/>
    <property type="match status" value="1"/>
</dbReference>
<feature type="region of interest" description="Disordered" evidence="15">
    <location>
        <begin position="561"/>
        <end position="656"/>
    </location>
</feature>
<dbReference type="SMART" id="SM00336">
    <property type="entry name" value="BBOX"/>
    <property type="match status" value="1"/>
</dbReference>
<dbReference type="Gene3D" id="3.30.160.60">
    <property type="entry name" value="Classic Zinc Finger"/>
    <property type="match status" value="1"/>
</dbReference>
<dbReference type="InterPro" id="IPR027370">
    <property type="entry name" value="Znf-RING_euk"/>
</dbReference>
<name>A0AAV1HEJ8_XYRNO</name>
<evidence type="ECO:0000256" key="1">
    <source>
        <dbReference type="ARBA" id="ARBA00000900"/>
    </source>
</evidence>
<dbReference type="SUPFAM" id="SSF57850">
    <property type="entry name" value="RING/U-box"/>
    <property type="match status" value="1"/>
</dbReference>
<keyword evidence="6" id="KW-0808">Transferase</keyword>
<gene>
    <name evidence="20" type="ORF">XNOV1_A006893</name>
</gene>
<dbReference type="Pfam" id="PF13445">
    <property type="entry name" value="zf-RING_UBOX"/>
    <property type="match status" value="1"/>
</dbReference>
<comment type="catalytic activity">
    <reaction evidence="1">
        <text>S-ubiquitinyl-[E2 ubiquitin-conjugating enzyme]-L-cysteine + [acceptor protein]-L-lysine = [E2 ubiquitin-conjugating enzyme]-L-cysteine + N(6)-ubiquitinyl-[acceptor protein]-L-lysine.</text>
        <dbReference type="EC" id="2.3.2.27"/>
    </reaction>
</comment>
<dbReference type="SUPFAM" id="SSF57845">
    <property type="entry name" value="B-box zinc-binding domain"/>
    <property type="match status" value="1"/>
</dbReference>
<dbReference type="Gene3D" id="3.30.40.10">
    <property type="entry name" value="Zinc/RING finger domain, C3HC4 (zinc finger)"/>
    <property type="match status" value="1"/>
</dbReference>
<evidence type="ECO:0000259" key="19">
    <source>
        <dbReference type="PROSITE" id="PS51262"/>
    </source>
</evidence>
<evidence type="ECO:0000256" key="15">
    <source>
        <dbReference type="SAM" id="MobiDB-lite"/>
    </source>
</evidence>
<dbReference type="GO" id="GO:0070507">
    <property type="term" value="P:regulation of microtubule cytoskeleton organization"/>
    <property type="evidence" value="ECO:0007669"/>
    <property type="project" value="TreeGrafter"/>
</dbReference>
<dbReference type="SMART" id="SM00184">
    <property type="entry name" value="RING"/>
    <property type="match status" value="1"/>
</dbReference>
<feature type="compositionally biased region" description="Basic and acidic residues" evidence="15">
    <location>
        <begin position="571"/>
        <end position="581"/>
    </location>
</feature>
<evidence type="ECO:0000313" key="21">
    <source>
        <dbReference type="Proteomes" id="UP001178508"/>
    </source>
</evidence>
<evidence type="ECO:0000256" key="14">
    <source>
        <dbReference type="SAM" id="Coils"/>
    </source>
</evidence>
<feature type="region of interest" description="Disordered" evidence="15">
    <location>
        <begin position="358"/>
        <end position="543"/>
    </location>
</feature>
<reference evidence="20" key="1">
    <citation type="submission" date="2023-08" db="EMBL/GenBank/DDBJ databases">
        <authorList>
            <person name="Alioto T."/>
            <person name="Alioto T."/>
            <person name="Gomez Garrido J."/>
        </authorList>
    </citation>
    <scope>NUCLEOTIDE SEQUENCE</scope>
</reference>
<evidence type="ECO:0000313" key="20">
    <source>
        <dbReference type="EMBL" id="CAJ1084372.1"/>
    </source>
</evidence>
<keyword evidence="21" id="KW-1185">Reference proteome</keyword>
<sequence length="694" mass="77368">MERKEELKFGGAAVSLPADLSFMQGGGGAEGEAALATLEKQLICPICLELFNKPVVILPCQHNLCRKCANELYQPSLFQPRTTMMLSSGRFRCPTCRHEVVLDRHGVYGLPRNLLVENIIDVYKQEVSNFNNKVASALLSPPLPAQLTCSDHEGEKVNIYCLTCKVPTCSLCKVFGAHQSCQVAPLTDIYQLQKDELSEEVRSLREYNDQVQALIDNIEQTCRNVEENSKTQKQSVCEQFDQVLSILDERRKAMTERITSEQEEKTGHAQALIRCYGDSMEANKELVERAVSSMEEPDLAAFVQSSRELITKVMAAAGFCPAETLKPGYESLSHYSFNFSRQERALRGIDFPKAVEDVPEEPAPEDTKPILIQNAEPKHPRETPIQNLEDPQRDSAEELTGAVLQTETHRPDDGGSGVMMNKKEEEEEKEKEEAEKRCAAPEPVKEEGMTTLQCDGGEAESGDLTAQSQTVEEEPKQEISSPQPAGDSPPESKPQTPQRVDFWIQEWSTYYLDLPPPRSQEIQGDAEEEEDVQGRGCPPGAVDESLSLTEEICDPGLKTILAEGTQSEDAEEKKHLKEEGPKCAPGLKEIGDLKAEITDEELQKETKTPKSDSAARTDEVLMRKDGSKPQNDSLKPERSGFPEKKEVDAENTKSEDLKSKYSDSLQAITLLFYLLAFLVILQRVWAYIGCFICI</sequence>
<dbReference type="GO" id="GO:0061630">
    <property type="term" value="F:ubiquitin protein ligase activity"/>
    <property type="evidence" value="ECO:0007669"/>
    <property type="project" value="UniProtKB-EC"/>
</dbReference>
<evidence type="ECO:0000256" key="3">
    <source>
        <dbReference type="ARBA" id="ARBA00004496"/>
    </source>
</evidence>
<dbReference type="GO" id="GO:0008270">
    <property type="term" value="F:zinc ion binding"/>
    <property type="evidence" value="ECO:0007669"/>
    <property type="project" value="UniProtKB-KW"/>
</dbReference>
<evidence type="ECO:0000256" key="11">
    <source>
        <dbReference type="ARBA" id="ARBA00023179"/>
    </source>
</evidence>
<dbReference type="InterPro" id="IPR017907">
    <property type="entry name" value="Znf_RING_CS"/>
</dbReference>
<keyword evidence="11" id="KW-0514">Muscle protein</keyword>
<dbReference type="InterPro" id="IPR017903">
    <property type="entry name" value="COS_domain"/>
</dbReference>
<dbReference type="PANTHER" id="PTHR24099:SF17">
    <property type="entry name" value="TRIPARTITE MOTIF CONTAINING 55"/>
    <property type="match status" value="1"/>
</dbReference>
<dbReference type="InterPro" id="IPR013083">
    <property type="entry name" value="Znf_RING/FYVE/PHD"/>
</dbReference>
<evidence type="ECO:0000256" key="13">
    <source>
        <dbReference type="PROSITE-ProRule" id="PRU00024"/>
    </source>
</evidence>
<evidence type="ECO:0000256" key="9">
    <source>
        <dbReference type="ARBA" id="ARBA00022833"/>
    </source>
</evidence>
<dbReference type="Gene3D" id="1.20.5.170">
    <property type="match status" value="1"/>
</dbReference>
<feature type="coiled-coil region" evidence="14">
    <location>
        <begin position="194"/>
        <end position="264"/>
    </location>
</feature>
<dbReference type="Pfam" id="PF00643">
    <property type="entry name" value="zf-B_box"/>
    <property type="match status" value="1"/>
</dbReference>
<dbReference type="InterPro" id="IPR000315">
    <property type="entry name" value="Znf_B-box"/>
</dbReference>
<evidence type="ECO:0000256" key="12">
    <source>
        <dbReference type="ARBA" id="ARBA00023242"/>
    </source>
</evidence>
<feature type="transmembrane region" description="Helical" evidence="16">
    <location>
        <begin position="670"/>
        <end position="693"/>
    </location>
</feature>
<dbReference type="PROSITE" id="PS00518">
    <property type="entry name" value="ZF_RING_1"/>
    <property type="match status" value="1"/>
</dbReference>
<keyword evidence="9" id="KW-0862">Zinc</keyword>
<evidence type="ECO:0000256" key="7">
    <source>
        <dbReference type="ARBA" id="ARBA00022723"/>
    </source>
</evidence>
<keyword evidence="10 14" id="KW-0175">Coiled coil</keyword>
<dbReference type="InterPro" id="IPR001841">
    <property type="entry name" value="Znf_RING"/>
</dbReference>
<dbReference type="PROSITE" id="PS51262">
    <property type="entry name" value="COS"/>
    <property type="match status" value="1"/>
</dbReference>
<feature type="domain" description="B box-type" evidence="18">
    <location>
        <begin position="144"/>
        <end position="186"/>
    </location>
</feature>
<evidence type="ECO:0000256" key="4">
    <source>
        <dbReference type="ARBA" id="ARBA00012483"/>
    </source>
</evidence>
<evidence type="ECO:0000256" key="16">
    <source>
        <dbReference type="SAM" id="Phobius"/>
    </source>
</evidence>
<evidence type="ECO:0000256" key="5">
    <source>
        <dbReference type="ARBA" id="ARBA00022490"/>
    </source>
</evidence>
<dbReference type="EC" id="2.3.2.27" evidence="4"/>
<evidence type="ECO:0000259" key="17">
    <source>
        <dbReference type="PROSITE" id="PS50089"/>
    </source>
</evidence>
<keyword evidence="8 13" id="KW-0863">Zinc-finger</keyword>
<dbReference type="PANTHER" id="PTHR24099">
    <property type="entry name" value="E3 UBIQUITIN-PROTEIN LIGASE TRIM36-RELATED"/>
    <property type="match status" value="1"/>
</dbReference>
<feature type="compositionally biased region" description="Basic and acidic residues" evidence="15">
    <location>
        <begin position="634"/>
        <end position="656"/>
    </location>
</feature>
<dbReference type="GO" id="GO:0005737">
    <property type="term" value="C:cytoplasm"/>
    <property type="evidence" value="ECO:0007669"/>
    <property type="project" value="UniProtKB-SubCell"/>
</dbReference>
<dbReference type="EMBL" id="OY660885">
    <property type="protein sequence ID" value="CAJ1084372.1"/>
    <property type="molecule type" value="Genomic_DNA"/>
</dbReference>
<proteinExistence type="predicted"/>
<dbReference type="AlphaFoldDB" id="A0AAV1HEJ8"/>
<feature type="domain" description="COS" evidence="19">
    <location>
        <begin position="294"/>
        <end position="352"/>
    </location>
</feature>
<keyword evidence="16" id="KW-0812">Transmembrane</keyword>
<feature type="compositionally biased region" description="Basic and acidic residues" evidence="15">
    <location>
        <begin position="431"/>
        <end position="448"/>
    </location>
</feature>
<dbReference type="Proteomes" id="UP001178508">
    <property type="component" value="Chromosome 22"/>
</dbReference>
<dbReference type="GO" id="GO:0005634">
    <property type="term" value="C:nucleus"/>
    <property type="evidence" value="ECO:0007669"/>
    <property type="project" value="UniProtKB-SubCell"/>
</dbReference>
<dbReference type="PROSITE" id="PS50089">
    <property type="entry name" value="ZF_RING_2"/>
    <property type="match status" value="1"/>
</dbReference>
<evidence type="ECO:0000256" key="2">
    <source>
        <dbReference type="ARBA" id="ARBA00004123"/>
    </source>
</evidence>
<keyword evidence="7" id="KW-0479">Metal-binding</keyword>
<keyword evidence="16" id="KW-0472">Membrane</keyword>
<keyword evidence="5" id="KW-0963">Cytoplasm</keyword>
<evidence type="ECO:0000259" key="18">
    <source>
        <dbReference type="PROSITE" id="PS50119"/>
    </source>
</evidence>
<dbReference type="FunFam" id="3.30.40.10:FF:000014">
    <property type="entry name" value="probable E3 ubiquitin-protein ligase MID2"/>
    <property type="match status" value="1"/>
</dbReference>
<feature type="domain" description="RING-type" evidence="17">
    <location>
        <begin position="44"/>
        <end position="97"/>
    </location>
</feature>
<dbReference type="InterPro" id="IPR050617">
    <property type="entry name" value="E3_ligase_FN3/SPRY"/>
</dbReference>
<comment type="subcellular location">
    <subcellularLocation>
        <location evidence="3">Cytoplasm</location>
    </subcellularLocation>
    <subcellularLocation>
        <location evidence="2">Nucleus</location>
    </subcellularLocation>
</comment>
<accession>A0AAV1HEJ8</accession>
<evidence type="ECO:0000256" key="10">
    <source>
        <dbReference type="ARBA" id="ARBA00023054"/>
    </source>
</evidence>
<keyword evidence="12" id="KW-0539">Nucleus</keyword>
<evidence type="ECO:0000256" key="8">
    <source>
        <dbReference type="ARBA" id="ARBA00022771"/>
    </source>
</evidence>
<keyword evidence="16" id="KW-1133">Transmembrane helix</keyword>
<evidence type="ECO:0000256" key="6">
    <source>
        <dbReference type="ARBA" id="ARBA00022679"/>
    </source>
</evidence>
<organism evidence="20 21">
    <name type="scientific">Xyrichtys novacula</name>
    <name type="common">Pearly razorfish</name>
    <name type="synonym">Hemipteronotus novacula</name>
    <dbReference type="NCBI Taxonomy" id="13765"/>
    <lineage>
        <taxon>Eukaryota</taxon>
        <taxon>Metazoa</taxon>
        <taxon>Chordata</taxon>
        <taxon>Craniata</taxon>
        <taxon>Vertebrata</taxon>
        <taxon>Euteleostomi</taxon>
        <taxon>Actinopterygii</taxon>
        <taxon>Neopterygii</taxon>
        <taxon>Teleostei</taxon>
        <taxon>Neoteleostei</taxon>
        <taxon>Acanthomorphata</taxon>
        <taxon>Eupercaria</taxon>
        <taxon>Labriformes</taxon>
        <taxon>Labridae</taxon>
        <taxon>Xyrichtys</taxon>
    </lineage>
</organism>
<protein>
    <recommendedName>
        <fullName evidence="4">RING-type E3 ubiquitin transferase</fullName>
        <ecNumber evidence="4">2.3.2.27</ecNumber>
    </recommendedName>
</protein>